<dbReference type="EMBL" id="BMEY01000013">
    <property type="protein sequence ID" value="GGA81514.1"/>
    <property type="molecule type" value="Genomic_DNA"/>
</dbReference>
<dbReference type="AlphaFoldDB" id="A0A916WA33"/>
<dbReference type="Pfam" id="PF02645">
    <property type="entry name" value="DegV"/>
    <property type="match status" value="1"/>
</dbReference>
<evidence type="ECO:0000313" key="2">
    <source>
        <dbReference type="EMBL" id="GGA81514.1"/>
    </source>
</evidence>
<dbReference type="Proteomes" id="UP000613512">
    <property type="component" value="Unassembled WGS sequence"/>
</dbReference>
<dbReference type="RefSeq" id="WP_188385100.1">
    <property type="nucleotide sequence ID" value="NZ_BMEY01000013.1"/>
</dbReference>
<evidence type="ECO:0000313" key="3">
    <source>
        <dbReference type="Proteomes" id="UP000613512"/>
    </source>
</evidence>
<gene>
    <name evidence="2" type="ORF">GCM10008025_26040</name>
</gene>
<dbReference type="Gene3D" id="3.40.50.10170">
    <property type="match status" value="1"/>
</dbReference>
<dbReference type="PROSITE" id="PS51482">
    <property type="entry name" value="DEGV"/>
    <property type="match status" value="1"/>
</dbReference>
<accession>A0A916WA33</accession>
<keyword evidence="3" id="KW-1185">Reference proteome</keyword>
<evidence type="ECO:0008006" key="4">
    <source>
        <dbReference type="Google" id="ProtNLM"/>
    </source>
</evidence>
<dbReference type="PANTHER" id="PTHR33434">
    <property type="entry name" value="DEGV DOMAIN-CONTAINING PROTEIN DR_1986-RELATED"/>
    <property type="match status" value="1"/>
</dbReference>
<dbReference type="PANTHER" id="PTHR33434:SF2">
    <property type="entry name" value="FATTY ACID-BINDING PROTEIN TM_1468"/>
    <property type="match status" value="1"/>
</dbReference>
<evidence type="ECO:0000256" key="1">
    <source>
        <dbReference type="ARBA" id="ARBA00023121"/>
    </source>
</evidence>
<protein>
    <recommendedName>
        <fullName evidence="4">DegV family protein</fullName>
    </recommendedName>
</protein>
<dbReference type="Gene3D" id="3.30.1180.10">
    <property type="match status" value="1"/>
</dbReference>
<keyword evidence="1" id="KW-0446">Lipid-binding</keyword>
<dbReference type="GO" id="GO:0008289">
    <property type="term" value="F:lipid binding"/>
    <property type="evidence" value="ECO:0007669"/>
    <property type="project" value="UniProtKB-KW"/>
</dbReference>
<reference evidence="2" key="2">
    <citation type="submission" date="2020-09" db="EMBL/GenBank/DDBJ databases">
        <authorList>
            <person name="Sun Q."/>
            <person name="Zhou Y."/>
        </authorList>
    </citation>
    <scope>NUCLEOTIDE SEQUENCE</scope>
    <source>
        <strain evidence="2">CGMCC 1.12408</strain>
    </source>
</reference>
<proteinExistence type="predicted"/>
<dbReference type="SUPFAM" id="SSF82549">
    <property type="entry name" value="DAK1/DegV-like"/>
    <property type="match status" value="1"/>
</dbReference>
<dbReference type="InterPro" id="IPR043168">
    <property type="entry name" value="DegV_C"/>
</dbReference>
<name>A0A916WA33_9BACI</name>
<dbReference type="InterPro" id="IPR050270">
    <property type="entry name" value="DegV_domain_contain"/>
</dbReference>
<sequence>MGKRKIAFVTDSTAFLTKELKEHPDVYVAPIIIISNGKEYEDGIDLSTDELYEIIRTEKEVPKTSQPNVGRFIEIYEKLKEDYEEIIAIHVSSKLSGTVSSSKAGIEQANVKVELIDSHTLSFGITFLLEQGIALAEEGLTSKEIATKLRESVKQNQNLVLLDTLEQLFKGGRMSGAQFVIGNLLHIKPVLSIFENGELGLVERVRSEKKATRRIVDLIKKSYEEHSIKKIAIAHANSLEKAKALKEILLSQIANLNIVIGDVSSSLAVHAGEGAIAVFWQK</sequence>
<organism evidence="2 3">
    <name type="scientific">Ornithinibacillus halotolerans</name>
    <dbReference type="NCBI Taxonomy" id="1274357"/>
    <lineage>
        <taxon>Bacteria</taxon>
        <taxon>Bacillati</taxon>
        <taxon>Bacillota</taxon>
        <taxon>Bacilli</taxon>
        <taxon>Bacillales</taxon>
        <taxon>Bacillaceae</taxon>
        <taxon>Ornithinibacillus</taxon>
    </lineage>
</organism>
<comment type="caution">
    <text evidence="2">The sequence shown here is derived from an EMBL/GenBank/DDBJ whole genome shotgun (WGS) entry which is preliminary data.</text>
</comment>
<reference evidence="2" key="1">
    <citation type="journal article" date="2014" name="Int. J. Syst. Evol. Microbiol.">
        <title>Complete genome sequence of Corynebacterium casei LMG S-19264T (=DSM 44701T), isolated from a smear-ripened cheese.</title>
        <authorList>
            <consortium name="US DOE Joint Genome Institute (JGI-PGF)"/>
            <person name="Walter F."/>
            <person name="Albersmeier A."/>
            <person name="Kalinowski J."/>
            <person name="Ruckert C."/>
        </authorList>
    </citation>
    <scope>NUCLEOTIDE SEQUENCE</scope>
    <source>
        <strain evidence="2">CGMCC 1.12408</strain>
    </source>
</reference>
<dbReference type="NCBIfam" id="TIGR00762">
    <property type="entry name" value="DegV"/>
    <property type="match status" value="1"/>
</dbReference>
<dbReference type="InterPro" id="IPR003797">
    <property type="entry name" value="DegV"/>
</dbReference>